<evidence type="ECO:0000313" key="2">
    <source>
        <dbReference type="EMBL" id="WWD10378.1"/>
    </source>
</evidence>
<feature type="compositionally biased region" description="Basic residues" evidence="1">
    <location>
        <begin position="24"/>
        <end position="35"/>
    </location>
</feature>
<dbReference type="KEGG" id="ker:91107314"/>
<keyword evidence="3" id="KW-1185">Reference proteome</keyword>
<name>A0AAX4KVJ7_9TREE</name>
<dbReference type="EMBL" id="CP144091">
    <property type="protein sequence ID" value="WWD10378.1"/>
    <property type="molecule type" value="Genomic_DNA"/>
</dbReference>
<evidence type="ECO:0000313" key="3">
    <source>
        <dbReference type="Proteomes" id="UP001358614"/>
    </source>
</evidence>
<gene>
    <name evidence="2" type="ORF">V865_008513</name>
</gene>
<dbReference type="Proteomes" id="UP001358614">
    <property type="component" value="Chromosome 3"/>
</dbReference>
<sequence length="200" mass="23097">MAGHRGIDEPTDGSVVPLWMSHVSPKKRSKGKNKSKSTPSIPPVPMESPSSSLSRAAPQPVRPVEDADSLKRENELLRQSLQSLQRKFLEKNKQLTKERSAHHETSLSLIHEEEASKMNRLNLKINIEFWNQSVKPKKKLWIHMVNILHNFQKRWKKAKGEIEYLKERNNEKVRKLMTKDEGLANLRTVIRVTEVVEKGK</sequence>
<proteinExistence type="predicted"/>
<dbReference type="RefSeq" id="XP_066088345.1">
    <property type="nucleotide sequence ID" value="XM_066232248.1"/>
</dbReference>
<organism evidence="2 3">
    <name type="scientific">Kwoniella europaea PYCC6329</name>
    <dbReference type="NCBI Taxonomy" id="1423913"/>
    <lineage>
        <taxon>Eukaryota</taxon>
        <taxon>Fungi</taxon>
        <taxon>Dikarya</taxon>
        <taxon>Basidiomycota</taxon>
        <taxon>Agaricomycotina</taxon>
        <taxon>Tremellomycetes</taxon>
        <taxon>Tremellales</taxon>
        <taxon>Cryptococcaceae</taxon>
        <taxon>Kwoniella</taxon>
    </lineage>
</organism>
<reference evidence="2 3" key="1">
    <citation type="submission" date="2024-01" db="EMBL/GenBank/DDBJ databases">
        <title>Comparative genomics of Cryptococcus and Kwoniella reveals pathogenesis evolution and contrasting modes of karyotype evolution via chromosome fusion or intercentromeric recombination.</title>
        <authorList>
            <person name="Coelho M.A."/>
            <person name="David-Palma M."/>
            <person name="Shea T."/>
            <person name="Bowers K."/>
            <person name="McGinley-Smith S."/>
            <person name="Mohammad A.W."/>
            <person name="Gnirke A."/>
            <person name="Yurkov A.M."/>
            <person name="Nowrousian M."/>
            <person name="Sun S."/>
            <person name="Cuomo C.A."/>
            <person name="Heitman J."/>
        </authorList>
    </citation>
    <scope>NUCLEOTIDE SEQUENCE [LARGE SCALE GENOMIC DNA]</scope>
    <source>
        <strain evidence="2 3">PYCC6329</strain>
    </source>
</reference>
<evidence type="ECO:0000256" key="1">
    <source>
        <dbReference type="SAM" id="MobiDB-lite"/>
    </source>
</evidence>
<accession>A0AAX4KVJ7</accession>
<feature type="region of interest" description="Disordered" evidence="1">
    <location>
        <begin position="1"/>
        <end position="68"/>
    </location>
</feature>
<protein>
    <submittedName>
        <fullName evidence="2">Uncharacterized protein</fullName>
    </submittedName>
</protein>
<dbReference type="AlphaFoldDB" id="A0AAX4KVJ7"/>
<dbReference type="GeneID" id="91107314"/>